<dbReference type="InterPro" id="IPR011032">
    <property type="entry name" value="GroES-like_sf"/>
</dbReference>
<dbReference type="InterPro" id="IPR020843">
    <property type="entry name" value="ER"/>
</dbReference>
<feature type="domain" description="Enoyl reductase (ER)" evidence="3">
    <location>
        <begin position="22"/>
        <end position="373"/>
    </location>
</feature>
<evidence type="ECO:0000259" key="3">
    <source>
        <dbReference type="SMART" id="SM00829"/>
    </source>
</evidence>
<dbReference type="PANTHER" id="PTHR48106:SF18">
    <property type="entry name" value="QUINONE OXIDOREDUCTASE PIG3"/>
    <property type="match status" value="1"/>
</dbReference>
<dbReference type="SUPFAM" id="SSF50129">
    <property type="entry name" value="GroES-like"/>
    <property type="match status" value="1"/>
</dbReference>
<dbReference type="SUPFAM" id="SSF51735">
    <property type="entry name" value="NAD(P)-binding Rossmann-fold domains"/>
    <property type="match status" value="1"/>
</dbReference>
<keyword evidence="2" id="KW-0560">Oxidoreductase</keyword>
<accession>A0A8C8GTE5</accession>
<dbReference type="GeneTree" id="ENSGT00940000161217"/>
<dbReference type="GO" id="GO:0003960">
    <property type="term" value="F:quinone reductase (NADPH) activity"/>
    <property type="evidence" value="ECO:0007669"/>
    <property type="project" value="TreeGrafter"/>
</dbReference>
<dbReference type="GO" id="GO:0070402">
    <property type="term" value="F:NADPH binding"/>
    <property type="evidence" value="ECO:0007669"/>
    <property type="project" value="TreeGrafter"/>
</dbReference>
<keyword evidence="1" id="KW-0521">NADP</keyword>
<dbReference type="Ensembl" id="ENSOTST00005057800.2">
    <property type="protein sequence ID" value="ENSOTSP00005053077.2"/>
    <property type="gene ID" value="ENSOTSG00005025686.2"/>
</dbReference>
<dbReference type="CDD" id="cd05276">
    <property type="entry name" value="p53_inducible_oxidoreductase"/>
    <property type="match status" value="1"/>
</dbReference>
<name>A0A8C8GTE5_ONCTS</name>
<proteinExistence type="predicted"/>
<keyword evidence="5" id="KW-1185">Reference proteome</keyword>
<sequence length="379" mass="40741">MSQHQRPSENNMMTAVCIDTPGGPESMLLRNVPRPQPEHGEVLMRVHATALNRADTLQRKGLYPAPPGESEVLGLEAAGTVASVGPGVRQSWGLGDRVMTLLSGGGYAEYVAVPEELLMSIPTHLTVYQAAAIPEAWLTAFQLLHFVGLHLNSPADVPLLCHAQLFLSWHNLIGCCPIQTVKEGEIVLVHAGASGVGTAAVQLVRLAGAIPIVTAGSSEKLQMAETLGAAAGFNYKHEDFAKKVSDFTAGRGANVILDCIGGSNWERNVACLATDGRWVLYGCMGGKTVTGDILGKLLSKRGQLLCSLLRSRRLQYKADLVRAFSERALPHFSDPTSSPCRLRPVIDSMFSLDQVADAHRHMEANRNTGKIVINVMNPQ</sequence>
<protein>
    <recommendedName>
        <fullName evidence="3">Enoyl reductase (ER) domain-containing protein</fullName>
    </recommendedName>
</protein>
<evidence type="ECO:0000256" key="2">
    <source>
        <dbReference type="ARBA" id="ARBA00023002"/>
    </source>
</evidence>
<dbReference type="GO" id="GO:0048038">
    <property type="term" value="F:quinone binding"/>
    <property type="evidence" value="ECO:0007669"/>
    <property type="project" value="TreeGrafter"/>
</dbReference>
<dbReference type="InterPro" id="IPR014189">
    <property type="entry name" value="Quinone_OxRdtase_PIG3"/>
</dbReference>
<dbReference type="PANTHER" id="PTHR48106">
    <property type="entry name" value="QUINONE OXIDOREDUCTASE PIG3-RELATED"/>
    <property type="match status" value="1"/>
</dbReference>
<evidence type="ECO:0000256" key="1">
    <source>
        <dbReference type="ARBA" id="ARBA00022857"/>
    </source>
</evidence>
<organism evidence="4 5">
    <name type="scientific">Oncorhynchus tshawytscha</name>
    <name type="common">Chinook salmon</name>
    <name type="synonym">Salmo tshawytscha</name>
    <dbReference type="NCBI Taxonomy" id="74940"/>
    <lineage>
        <taxon>Eukaryota</taxon>
        <taxon>Metazoa</taxon>
        <taxon>Chordata</taxon>
        <taxon>Craniata</taxon>
        <taxon>Vertebrata</taxon>
        <taxon>Euteleostomi</taxon>
        <taxon>Actinopterygii</taxon>
        <taxon>Neopterygii</taxon>
        <taxon>Teleostei</taxon>
        <taxon>Protacanthopterygii</taxon>
        <taxon>Salmoniformes</taxon>
        <taxon>Salmonidae</taxon>
        <taxon>Salmoninae</taxon>
        <taxon>Oncorhynchus</taxon>
    </lineage>
</organism>
<reference evidence="4" key="2">
    <citation type="submission" date="2025-09" db="UniProtKB">
        <authorList>
            <consortium name="Ensembl"/>
        </authorList>
    </citation>
    <scope>IDENTIFICATION</scope>
</reference>
<dbReference type="InterPro" id="IPR013154">
    <property type="entry name" value="ADH-like_N"/>
</dbReference>
<dbReference type="Pfam" id="PF08240">
    <property type="entry name" value="ADH_N"/>
    <property type="match status" value="1"/>
</dbReference>
<dbReference type="SMART" id="SM00829">
    <property type="entry name" value="PKS_ER"/>
    <property type="match status" value="1"/>
</dbReference>
<dbReference type="Proteomes" id="UP000694402">
    <property type="component" value="Unassembled WGS sequence"/>
</dbReference>
<dbReference type="Pfam" id="PF00107">
    <property type="entry name" value="ADH_zinc_N"/>
    <property type="match status" value="1"/>
</dbReference>
<dbReference type="Gene3D" id="3.90.180.10">
    <property type="entry name" value="Medium-chain alcohol dehydrogenases, catalytic domain"/>
    <property type="match status" value="2"/>
</dbReference>
<evidence type="ECO:0000313" key="5">
    <source>
        <dbReference type="Proteomes" id="UP000694402"/>
    </source>
</evidence>
<dbReference type="Gene3D" id="3.40.50.720">
    <property type="entry name" value="NAD(P)-binding Rossmann-like Domain"/>
    <property type="match status" value="1"/>
</dbReference>
<evidence type="ECO:0000313" key="4">
    <source>
        <dbReference type="Ensembl" id="ENSOTSP00005053077.2"/>
    </source>
</evidence>
<gene>
    <name evidence="4" type="primary">TP53I3</name>
</gene>
<reference evidence="4" key="1">
    <citation type="submission" date="2025-08" db="UniProtKB">
        <authorList>
            <consortium name="Ensembl"/>
        </authorList>
    </citation>
    <scope>IDENTIFICATION</scope>
</reference>
<dbReference type="InterPro" id="IPR036291">
    <property type="entry name" value="NAD(P)-bd_dom_sf"/>
</dbReference>
<dbReference type="AlphaFoldDB" id="A0A8C8GTE5"/>
<dbReference type="InterPro" id="IPR013149">
    <property type="entry name" value="ADH-like_C"/>
</dbReference>